<dbReference type="NCBIfam" id="TIGR00163">
    <property type="entry name" value="PS_decarb"/>
    <property type="match status" value="1"/>
</dbReference>
<protein>
    <recommendedName>
        <fullName evidence="12">Phosphatidylserine decarboxylase proenzyme 2</fullName>
        <ecNumber evidence="12">4.1.1.65</ecNumber>
    </recommendedName>
    <component>
        <recommendedName>
            <fullName evidence="12">Phosphatidylserine decarboxylase 2 beta chain</fullName>
        </recommendedName>
    </component>
    <component>
        <recommendedName>
            <fullName evidence="12">Phosphatidylserine decarboxylase 2 alpha chain</fullName>
        </recommendedName>
    </component>
</protein>
<dbReference type="GO" id="GO:0005795">
    <property type="term" value="C:Golgi stack"/>
    <property type="evidence" value="ECO:0007669"/>
    <property type="project" value="UniProtKB-UniRule"/>
</dbReference>
<keyword evidence="12" id="KW-0333">Golgi apparatus</keyword>
<dbReference type="UniPathway" id="UPA00558">
    <property type="reaction ID" value="UER00616"/>
</dbReference>
<evidence type="ECO:0000256" key="2">
    <source>
        <dbReference type="ARBA" id="ARBA00022516"/>
    </source>
</evidence>
<dbReference type="CDD" id="cd00030">
    <property type="entry name" value="C2"/>
    <property type="match status" value="1"/>
</dbReference>
<comment type="domain">
    <text evidence="12">The C2 domains have an essential, but non-catalytic function. They may facilitate interactions with other proteins and are required for lipid transport function.</text>
</comment>
<dbReference type="Pfam" id="PF02666">
    <property type="entry name" value="PS_Dcarbxylase"/>
    <property type="match status" value="1"/>
</dbReference>
<comment type="subunit">
    <text evidence="12">Heterodimer of a large membrane-associated beta subunit and a small pyruvoyl-containing alpha subunit.</text>
</comment>
<keyword evidence="2 12" id="KW-0444">Lipid biosynthesis</keyword>
<evidence type="ECO:0000313" key="17">
    <source>
        <dbReference type="Proteomes" id="UP000076761"/>
    </source>
</evidence>
<feature type="region of interest" description="Disordered" evidence="13">
    <location>
        <begin position="638"/>
        <end position="747"/>
    </location>
</feature>
<evidence type="ECO:0000259" key="15">
    <source>
        <dbReference type="PROSITE" id="PS50222"/>
    </source>
</evidence>
<feature type="region of interest" description="Disordered" evidence="13">
    <location>
        <begin position="203"/>
        <end position="370"/>
    </location>
</feature>
<dbReference type="EC" id="4.1.1.65" evidence="12"/>
<comment type="function">
    <text evidence="12">Catalyzes the formation of phosphatidylethanolamine (PtdEtn) from phosphatidylserine (PtdSer). Plays a central role in phospholipid metabolism and in the interorganelle trafficking of phosphatidylserine.</text>
</comment>
<comment type="subcellular location">
    <subcellularLocation>
        <location evidence="12">Golgi apparatus membrane</location>
        <topology evidence="12">Peripheral membrane protein</topology>
        <orientation evidence="12">Cytoplasmic side</orientation>
    </subcellularLocation>
    <subcellularLocation>
        <location evidence="12">Endosome membrane</location>
        <topology evidence="12">Peripheral membrane protein</topology>
        <orientation evidence="12">Cytoplasmic side</orientation>
    </subcellularLocation>
</comment>
<evidence type="ECO:0000313" key="16">
    <source>
        <dbReference type="EMBL" id="KZT23286.1"/>
    </source>
</evidence>
<dbReference type="GO" id="GO:0000139">
    <property type="term" value="C:Golgi membrane"/>
    <property type="evidence" value="ECO:0007669"/>
    <property type="project" value="UniProtKB-SubCell"/>
</dbReference>
<dbReference type="PANTHER" id="PTHR10067:SF17">
    <property type="entry name" value="PHOSPHATIDYLSERINE DECARBOXYLASE PROENZYME 2"/>
    <property type="match status" value="1"/>
</dbReference>
<comment type="pathway">
    <text evidence="1">Lipid metabolism.</text>
</comment>
<evidence type="ECO:0000256" key="5">
    <source>
        <dbReference type="ARBA" id="ARBA00023098"/>
    </source>
</evidence>
<dbReference type="InterPro" id="IPR003817">
    <property type="entry name" value="PS_Dcarbxylase"/>
</dbReference>
<evidence type="ECO:0000256" key="12">
    <source>
        <dbReference type="HAMAP-Rule" id="MF_03209"/>
    </source>
</evidence>
<dbReference type="HAMAP" id="MF_00663">
    <property type="entry name" value="PS_decarb_PSD_B_type2"/>
    <property type="match status" value="1"/>
</dbReference>
<dbReference type="Pfam" id="PF00168">
    <property type="entry name" value="C2"/>
    <property type="match status" value="2"/>
</dbReference>
<reference evidence="16 17" key="1">
    <citation type="journal article" date="2016" name="Mol. Biol. Evol.">
        <title>Comparative Genomics of Early-Diverging Mushroom-Forming Fungi Provides Insights into the Origins of Lignocellulose Decay Capabilities.</title>
        <authorList>
            <person name="Nagy L.G."/>
            <person name="Riley R."/>
            <person name="Tritt A."/>
            <person name="Adam C."/>
            <person name="Daum C."/>
            <person name="Floudas D."/>
            <person name="Sun H."/>
            <person name="Yadav J.S."/>
            <person name="Pangilinan J."/>
            <person name="Larsson K.H."/>
            <person name="Matsuura K."/>
            <person name="Barry K."/>
            <person name="Labutti K."/>
            <person name="Kuo R."/>
            <person name="Ohm R.A."/>
            <person name="Bhattacharya S.S."/>
            <person name="Shirouzu T."/>
            <person name="Yoshinaga Y."/>
            <person name="Martin F.M."/>
            <person name="Grigoriev I.V."/>
            <person name="Hibbett D.S."/>
        </authorList>
    </citation>
    <scope>NUCLEOTIDE SEQUENCE [LARGE SCALE GENOMIC DNA]</scope>
    <source>
        <strain evidence="16 17">HHB14362 ss-1</strain>
    </source>
</reference>
<dbReference type="AlphaFoldDB" id="A0A165R4B2"/>
<feature type="compositionally biased region" description="Acidic residues" evidence="13">
    <location>
        <begin position="225"/>
        <end position="246"/>
    </location>
</feature>
<comment type="PTM">
    <text evidence="12">Is synthesized initially as an inactive proenzyme. Formation of the active enzyme involves a self-maturation process in which the active site pyruvoyl group is generated from an internal serine residue via an autocatalytic post-translational modification. Two non-identical subunits are generated from the proenzyme in this reaction, and the pyruvate is formed at the N-terminus of the alpha chain, which is derived from the carboxyl end of the proenzyme. The autoendoproteolytic cleavage occurs by a canonical serine protease mechanism, in which the side chain hydroxyl group of the serine supplies its oxygen atom to form the C-terminus of the beta chain, while the remainder of the serine residue undergoes an oxidative deamination to produce ammonia and the pyruvoyl prosthetic group on the alpha chain. During this reaction, the Ser that is part of the protease active site of the proenzyme becomes the pyruvoyl prosthetic group, which constitutes an essential element of the active site of the mature decarboxylase.</text>
</comment>
<dbReference type="InterPro" id="IPR033179">
    <property type="entry name" value="PSD_type2_pro"/>
</dbReference>
<keyword evidence="6 12" id="KW-0472">Membrane</keyword>
<dbReference type="GO" id="GO:0016540">
    <property type="term" value="P:protein autoprocessing"/>
    <property type="evidence" value="ECO:0007669"/>
    <property type="project" value="UniProtKB-UniRule"/>
</dbReference>
<name>A0A165R4B2_9AGAM</name>
<dbReference type="GO" id="GO:0006646">
    <property type="term" value="P:phosphatidylethanolamine biosynthetic process"/>
    <property type="evidence" value="ECO:0007669"/>
    <property type="project" value="UniProtKB-UniRule"/>
</dbReference>
<evidence type="ECO:0000256" key="11">
    <source>
        <dbReference type="ARBA" id="ARBA00023317"/>
    </source>
</evidence>
<dbReference type="OrthoDB" id="67700at2759"/>
<evidence type="ECO:0000256" key="4">
    <source>
        <dbReference type="ARBA" id="ARBA00022837"/>
    </source>
</evidence>
<evidence type="ECO:0000256" key="7">
    <source>
        <dbReference type="ARBA" id="ARBA00023145"/>
    </source>
</evidence>
<dbReference type="InterPro" id="IPR035892">
    <property type="entry name" value="C2_domain_sf"/>
</dbReference>
<evidence type="ECO:0000256" key="6">
    <source>
        <dbReference type="ARBA" id="ARBA00023136"/>
    </source>
</evidence>
<sequence>MAPAPKKALKLRKALKSAARLPTRVTGGRMNAFAPIPGELPTVSLRVQVLGCKDLLGKDRAGSSDPFVVVSLLSTKHHTPVAKRSTNPIYPEKEATFDFPIYLSLAEKLGVVELIIWDKDMIKKDYLGEVSLPLEDWFRGRPALGFDDPDNKPFSALVVSTRTSTKATGSIQIKLGFVQSPNTTYLLDYDEIYRDLVKRSRPSLVSAPPTEGIGTVRSHQGGPLFEDDGLSSDEGEGPTDEEDEEPGSPRFTEIYMPPSPPIVDEPQSVHTPSTPSTPSTPTASERERERTLTLDKTPVAGKPPSPGFKVSKMLRRPTLSPTVSYDSSSAPTRKDSRGPSAPMLDSRSRSVSAGPPSTPREKKGKKFRKSWGGKKGDYNFLAANDIVGIVMLEIQSATDLPRLKNMTRTGWDMDPFVVISFGKKVFRTRVIRHSRSPVWDEKLLFHVRRYETSFNIQLTVLDWDKLSSNDHVGDASFNVSQLLADVPEKDPETGLYTDNSNGDTGMKEFQLPLSTAKEMPWEGRHNPTITFKARYQPYDALRQRFWRQYLKQYDTDDTGSLSHIEITSMLDSLGSTLSAETVSSFFTRHGKKPHEDELTIAETVQCLEEELCRPASEKKRITSDSDLLSTDTSVAVTPAQAYGGDNPAGNALDMSKMNFSGPPMALPPQESYSLSEEEPLGKPSLPPAYPTEQTQQPIQDLALGLPGKPARVVPSSYPGPIHSNSSSSVSDAEDSSSEPSSGSSGSLERVINVKNCPLCHRPRMNSKAEMDIITHLAVCASQDWARVDRIVVGNFVTASQAQRKWYTKVITKVSSGNYKLGANSANIIVQNRMTGQLEEEKMQVYVRLGIRLLYKGMKGRMEGARARKLLKSLSIKQGIKYDSPESARDIPQFIEFHNLKVDEILEPVSSFKSFNEFFYRKLKPEARPVESPDDPTRLVSAADCRLMTFETVSEATKLWIKGREFTVARLLGDVYKDQAERYNGGALAIFRLAPQDYHRFHSPVDGTIGPMTYVAGEYYTVNPQAIRTALDVYGENARKIVPIDSPRFGRVMAVCIGAMMVGTIRTTVREGEQVKRGQELGYFAFGGSTVVILFERGVVEWDEDLLINGRACLETLVRVGMGIGRCKRPSSPKT</sequence>
<feature type="modified residue" description="Pyruvic acid (Ser); by autocatalysis" evidence="12">
    <location>
        <position position="1088"/>
    </location>
</feature>
<dbReference type="Proteomes" id="UP000076761">
    <property type="component" value="Unassembled WGS sequence"/>
</dbReference>
<dbReference type="CDD" id="cd04039">
    <property type="entry name" value="C2_PSD"/>
    <property type="match status" value="1"/>
</dbReference>
<feature type="compositionally biased region" description="Basic and acidic residues" evidence="13">
    <location>
        <begin position="284"/>
        <end position="293"/>
    </location>
</feature>
<dbReference type="PROSITE" id="PS50004">
    <property type="entry name" value="C2"/>
    <property type="match status" value="2"/>
</dbReference>
<dbReference type="InterPro" id="IPR018247">
    <property type="entry name" value="EF_Hand_1_Ca_BS"/>
</dbReference>
<dbReference type="EMBL" id="KV425586">
    <property type="protein sequence ID" value="KZT23286.1"/>
    <property type="molecule type" value="Genomic_DNA"/>
</dbReference>
<keyword evidence="8 12" id="KW-0594">Phospholipid biosynthesis</keyword>
<comment type="pathway">
    <text evidence="12">Phospholipid metabolism; phosphatidylethanolamine biosynthesis; phosphatidylethanolamine from CDP-diacylglycerol: step 2/2.</text>
</comment>
<evidence type="ECO:0000256" key="1">
    <source>
        <dbReference type="ARBA" id="ARBA00005189"/>
    </source>
</evidence>
<feature type="compositionally biased region" description="Low complexity" evidence="13">
    <location>
        <begin position="266"/>
        <end position="283"/>
    </location>
</feature>
<feature type="compositionally biased region" description="Low complexity" evidence="13">
    <location>
        <begin position="715"/>
        <end position="730"/>
    </location>
</feature>
<gene>
    <name evidence="12" type="primary">PSD2</name>
    <name evidence="16" type="ORF">NEOLEDRAFT_1180161</name>
</gene>
<evidence type="ECO:0000256" key="13">
    <source>
        <dbReference type="SAM" id="MobiDB-lite"/>
    </source>
</evidence>
<dbReference type="FunCoup" id="A0A165R4B2">
    <property type="interactions" value="63"/>
</dbReference>
<dbReference type="GO" id="GO:0005509">
    <property type="term" value="F:calcium ion binding"/>
    <property type="evidence" value="ECO:0007669"/>
    <property type="project" value="InterPro"/>
</dbReference>
<feature type="chain" id="PRO_5023545086" description="Phosphatidylserine decarboxylase 2 alpha chain" evidence="12">
    <location>
        <begin position="1088"/>
        <end position="1134"/>
    </location>
</feature>
<evidence type="ECO:0000256" key="8">
    <source>
        <dbReference type="ARBA" id="ARBA00023209"/>
    </source>
</evidence>
<evidence type="ECO:0000256" key="3">
    <source>
        <dbReference type="ARBA" id="ARBA00022793"/>
    </source>
</evidence>
<dbReference type="InterPro" id="IPR033177">
    <property type="entry name" value="PSD-B"/>
</dbReference>
<dbReference type="GO" id="GO:0004609">
    <property type="term" value="F:phosphatidylserine decarboxylase activity"/>
    <property type="evidence" value="ECO:0007669"/>
    <property type="project" value="UniProtKB-UniRule"/>
</dbReference>
<dbReference type="GO" id="GO:0010008">
    <property type="term" value="C:endosome membrane"/>
    <property type="evidence" value="ECO:0007669"/>
    <property type="project" value="UniProtKB-SubCell"/>
</dbReference>
<feature type="site" description="Cleavage (non-hydrolytic); by autocatalysis" evidence="12">
    <location>
        <begin position="1087"/>
        <end position="1088"/>
    </location>
</feature>
<comment type="catalytic activity">
    <reaction evidence="12">
        <text>a 1,2-diacyl-sn-glycero-3-phospho-L-serine + H(+) = a 1,2-diacyl-sn-glycero-3-phosphoethanolamine + CO2</text>
        <dbReference type="Rhea" id="RHEA:20828"/>
        <dbReference type="ChEBI" id="CHEBI:15378"/>
        <dbReference type="ChEBI" id="CHEBI:16526"/>
        <dbReference type="ChEBI" id="CHEBI:57262"/>
        <dbReference type="ChEBI" id="CHEBI:64612"/>
        <dbReference type="EC" id="4.1.1.65"/>
    </reaction>
</comment>
<proteinExistence type="inferred from homology"/>
<dbReference type="InterPro" id="IPR011992">
    <property type="entry name" value="EF-hand-dom_pair"/>
</dbReference>
<feature type="domain" description="C2" evidence="14">
    <location>
        <begin position="26"/>
        <end position="147"/>
    </location>
</feature>
<feature type="active site" description="Charge relay system; for autoendoproteolytic cleavage activity" evidence="12">
    <location>
        <position position="1001"/>
    </location>
</feature>
<feature type="active site" description="Schiff-base intermediate with substrate; via pyruvic acid; for decarboxylase activity" evidence="12">
    <location>
        <position position="1088"/>
    </location>
</feature>
<dbReference type="Gene3D" id="2.60.40.150">
    <property type="entry name" value="C2 domain"/>
    <property type="match status" value="2"/>
</dbReference>
<evidence type="ECO:0000256" key="10">
    <source>
        <dbReference type="ARBA" id="ARBA00023264"/>
    </source>
</evidence>
<keyword evidence="17" id="KW-1185">Reference proteome</keyword>
<keyword evidence="10 12" id="KW-1208">Phospholipid metabolism</keyword>
<organism evidence="16 17">
    <name type="scientific">Neolentinus lepideus HHB14362 ss-1</name>
    <dbReference type="NCBI Taxonomy" id="1314782"/>
    <lineage>
        <taxon>Eukaryota</taxon>
        <taxon>Fungi</taxon>
        <taxon>Dikarya</taxon>
        <taxon>Basidiomycota</taxon>
        <taxon>Agaricomycotina</taxon>
        <taxon>Agaricomycetes</taxon>
        <taxon>Gloeophyllales</taxon>
        <taxon>Gloeophyllaceae</taxon>
        <taxon>Neolentinus</taxon>
    </lineage>
</organism>
<feature type="compositionally biased region" description="Polar residues" evidence="13">
    <location>
        <begin position="319"/>
        <end position="331"/>
    </location>
</feature>
<keyword evidence="3 12" id="KW-0210">Decarboxylase</keyword>
<dbReference type="Gene3D" id="1.10.238.10">
    <property type="entry name" value="EF-hand"/>
    <property type="match status" value="1"/>
</dbReference>
<dbReference type="SUPFAM" id="SSF47473">
    <property type="entry name" value="EF-hand"/>
    <property type="match status" value="1"/>
</dbReference>
<dbReference type="STRING" id="1314782.A0A165R4B2"/>
<keyword evidence="5 12" id="KW-0443">Lipid metabolism</keyword>
<dbReference type="InterPro" id="IPR002048">
    <property type="entry name" value="EF_hand_dom"/>
</dbReference>
<evidence type="ECO:0000256" key="9">
    <source>
        <dbReference type="ARBA" id="ARBA00023239"/>
    </source>
</evidence>
<dbReference type="PROSITE" id="PS50222">
    <property type="entry name" value="EF_HAND_2"/>
    <property type="match status" value="1"/>
</dbReference>
<keyword evidence="12" id="KW-0967">Endosome</keyword>
<feature type="active site" description="Charge relay system; for autoendoproteolytic cleavage activity" evidence="12">
    <location>
        <position position="943"/>
    </location>
</feature>
<comment type="similarity">
    <text evidence="12">Belongs to the phosphatidylserine decarboxylase family. PSD-B subfamily. Eukaryotic type II sub-subfamily.</text>
</comment>
<keyword evidence="7 12" id="KW-0865">Zymogen</keyword>
<feature type="chain" id="PRO_5023545087" description="Phosphatidylserine decarboxylase 2 beta chain" evidence="12">
    <location>
        <begin position="1"/>
        <end position="1087"/>
    </location>
</feature>
<evidence type="ECO:0000259" key="14">
    <source>
        <dbReference type="PROSITE" id="PS50004"/>
    </source>
</evidence>
<dbReference type="SMART" id="SM00239">
    <property type="entry name" value="C2"/>
    <property type="match status" value="2"/>
</dbReference>
<feature type="compositionally biased region" description="Low complexity" evidence="13">
    <location>
        <begin position="737"/>
        <end position="747"/>
    </location>
</feature>
<dbReference type="PANTHER" id="PTHR10067">
    <property type="entry name" value="PHOSPHATIDYLSERINE DECARBOXYLASE"/>
    <property type="match status" value="1"/>
</dbReference>
<comment type="cofactor">
    <cofactor evidence="12">
        <name>pyruvate</name>
        <dbReference type="ChEBI" id="CHEBI:15361"/>
    </cofactor>
    <text evidence="12">Binds 1 pyruvoyl group covalently per subunit.</text>
</comment>
<keyword evidence="4" id="KW-0106">Calcium</keyword>
<dbReference type="InterPro" id="IPR000008">
    <property type="entry name" value="C2_dom"/>
</dbReference>
<keyword evidence="9 12" id="KW-0456">Lyase</keyword>
<keyword evidence="11 12" id="KW-0670">Pyruvate</keyword>
<feature type="active site" description="Charge relay system; for autoendoproteolytic cleavage activity" evidence="12">
    <location>
        <position position="1088"/>
    </location>
</feature>
<dbReference type="InParanoid" id="A0A165R4B2"/>
<accession>A0A165R4B2</accession>
<feature type="domain" description="EF-hand" evidence="15">
    <location>
        <begin position="541"/>
        <end position="576"/>
    </location>
</feature>
<dbReference type="SUPFAM" id="SSF49562">
    <property type="entry name" value="C2 domain (Calcium/lipid-binding domain, CaLB)"/>
    <property type="match status" value="2"/>
</dbReference>
<feature type="domain" description="C2" evidence="14">
    <location>
        <begin position="374"/>
        <end position="494"/>
    </location>
</feature>
<dbReference type="PROSITE" id="PS00018">
    <property type="entry name" value="EF_HAND_1"/>
    <property type="match status" value="1"/>
</dbReference>